<reference evidence="2" key="1">
    <citation type="submission" date="2018-06" db="EMBL/GenBank/DDBJ databases">
        <authorList>
            <person name="Zhirakovskaya E."/>
        </authorList>
    </citation>
    <scope>NUCLEOTIDE SEQUENCE</scope>
</reference>
<dbReference type="Pfam" id="PF00263">
    <property type="entry name" value="Secretin"/>
    <property type="match status" value="1"/>
</dbReference>
<evidence type="ECO:0000259" key="1">
    <source>
        <dbReference type="Pfam" id="PF00263"/>
    </source>
</evidence>
<gene>
    <name evidence="2" type="ORF">MNBD_NITROSPINAE03-408</name>
</gene>
<dbReference type="InterPro" id="IPR051808">
    <property type="entry name" value="Type_IV_pilus_biogenesis"/>
</dbReference>
<dbReference type="EMBL" id="UOGB01000023">
    <property type="protein sequence ID" value="VAX15549.1"/>
    <property type="molecule type" value="Genomic_DNA"/>
</dbReference>
<feature type="non-terminal residue" evidence="2">
    <location>
        <position position="1"/>
    </location>
</feature>
<dbReference type="GO" id="GO:0009306">
    <property type="term" value="P:protein secretion"/>
    <property type="evidence" value="ECO:0007669"/>
    <property type="project" value="InterPro"/>
</dbReference>
<evidence type="ECO:0000313" key="2">
    <source>
        <dbReference type="EMBL" id="VAX15549.1"/>
    </source>
</evidence>
<dbReference type="PANTHER" id="PTHR30604:SF1">
    <property type="entry name" value="DNA UTILIZATION PROTEIN HOFQ"/>
    <property type="match status" value="1"/>
</dbReference>
<protein>
    <recommendedName>
        <fullName evidence="1">Type II/III secretion system secretin-like domain-containing protein</fullName>
    </recommendedName>
</protein>
<dbReference type="InterPro" id="IPR004846">
    <property type="entry name" value="T2SS/T3SS_dom"/>
</dbReference>
<feature type="domain" description="Type II/III secretion system secretin-like" evidence="1">
    <location>
        <begin position="100"/>
        <end position="257"/>
    </location>
</feature>
<organism evidence="2">
    <name type="scientific">hydrothermal vent metagenome</name>
    <dbReference type="NCBI Taxonomy" id="652676"/>
    <lineage>
        <taxon>unclassified sequences</taxon>
        <taxon>metagenomes</taxon>
        <taxon>ecological metagenomes</taxon>
    </lineage>
</organism>
<proteinExistence type="predicted"/>
<accession>A0A3B1BBH1</accession>
<dbReference type="AlphaFoldDB" id="A0A3B1BBH1"/>
<dbReference type="PANTHER" id="PTHR30604">
    <property type="entry name" value="PROTEIN TRANSPORT PROTEIN HOFQ"/>
    <property type="match status" value="1"/>
</dbReference>
<name>A0A3B1BBH1_9ZZZZ</name>
<dbReference type="PRINTS" id="PR00811">
    <property type="entry name" value="BCTERIALGSPD"/>
</dbReference>
<sequence length="262" mass="28230">KQVFIEARIVEIQRNVIQELGVQWGGYKYTATGQNFPNTIGISGASADQGGFASNIVSLPPQSAVDPVTDSLLGSAPGGVIGFTLGGVTGTSLLHARLFALERDGSSRTLSNPKILVLNGDVAMIKSGREIPYQSSSANTGVNVLFREAVISLTVKPNIMRNNKVRMKIKARKNEVDPALSVQGTPSIKKKEISTSVVVGNGGSAVLGGMFEREDSDFKDRVPWFYKIPLVGALFRSKRKVDNRLELLVFITPTIVDQESVQ</sequence>
<dbReference type="InterPro" id="IPR001775">
    <property type="entry name" value="GspD/PilQ"/>
</dbReference>